<dbReference type="STRING" id="1837282.A6F49_04830"/>
<evidence type="ECO:0000313" key="2">
    <source>
        <dbReference type="Proteomes" id="UP000078292"/>
    </source>
</evidence>
<keyword evidence="2" id="KW-1185">Reference proteome</keyword>
<evidence type="ECO:0000313" key="1">
    <source>
        <dbReference type="EMBL" id="OAV62834.1"/>
    </source>
</evidence>
<sequence length="139" mass="15251">MAESINPEDLTDEEFAAYEVSEIVGAGHLVLTLTKANDWTGAIDAIRKDQKLAQRVAHRLEELDFLIEELDDNTDLMAAQRKTPKVSVAICTVCNATASYASNALPDKCHMTIGCTGLWKKPANYTIKAKPDEGRVTTK</sequence>
<organism evidence="1 2">
    <name type="scientific">Enteractinococcus helveticum</name>
    <dbReference type="NCBI Taxonomy" id="1837282"/>
    <lineage>
        <taxon>Bacteria</taxon>
        <taxon>Bacillati</taxon>
        <taxon>Actinomycetota</taxon>
        <taxon>Actinomycetes</taxon>
        <taxon>Micrococcales</taxon>
        <taxon>Micrococcaceae</taxon>
    </lineage>
</organism>
<reference evidence="1 2" key="1">
    <citation type="submission" date="2016-04" db="EMBL/GenBank/DDBJ databases">
        <title>First whole genome shotgun sequence of the bacterium Enteractinococcus sp. strain UASWS1574.</title>
        <authorList>
            <person name="Crovadore J."/>
            <person name="Chablais R."/>
            <person name="Lefort F."/>
        </authorList>
    </citation>
    <scope>NUCLEOTIDE SEQUENCE [LARGE SCALE GENOMIC DNA]</scope>
    <source>
        <strain evidence="1 2">UASWS1574</strain>
    </source>
</reference>
<proteinExistence type="predicted"/>
<dbReference type="Proteomes" id="UP000078292">
    <property type="component" value="Unassembled WGS sequence"/>
</dbReference>
<name>A0A1B7M2N1_9MICC</name>
<dbReference type="AlphaFoldDB" id="A0A1B7M2N1"/>
<dbReference type="RefSeq" id="WP_043055568.1">
    <property type="nucleotide sequence ID" value="NZ_LXEY01000008.1"/>
</dbReference>
<dbReference type="EMBL" id="LXEY01000008">
    <property type="protein sequence ID" value="OAV62834.1"/>
    <property type="molecule type" value="Genomic_DNA"/>
</dbReference>
<comment type="caution">
    <text evidence="1">The sequence shown here is derived from an EMBL/GenBank/DDBJ whole genome shotgun (WGS) entry which is preliminary data.</text>
</comment>
<accession>A0A1B7M2N1</accession>
<protein>
    <submittedName>
        <fullName evidence="1">Uncharacterized protein</fullName>
    </submittedName>
</protein>
<gene>
    <name evidence="1" type="ORF">A6F49_04830</name>
</gene>